<keyword evidence="3" id="KW-1185">Reference proteome</keyword>
<reference evidence="2 3" key="1">
    <citation type="submission" date="2023-03" db="EMBL/GenBank/DDBJ databases">
        <title>Draft genome sequence of Streptomyces sp. RB6PN23 isolated from peat swamp forest in Thailand.</title>
        <authorList>
            <person name="Klaysubun C."/>
            <person name="Duangmal K."/>
        </authorList>
    </citation>
    <scope>NUCLEOTIDE SEQUENCE [LARGE SCALE GENOMIC DNA]</scope>
    <source>
        <strain evidence="2 3">RB6PN23</strain>
    </source>
</reference>
<gene>
    <name evidence="2" type="ORF">P3G67_25625</name>
</gene>
<protein>
    <submittedName>
        <fullName evidence="2">CU044_2847 family protein</fullName>
    </submittedName>
</protein>
<dbReference type="Pfam" id="PF19493">
    <property type="entry name" value="Trypco1"/>
    <property type="match status" value="1"/>
</dbReference>
<dbReference type="NCBIfam" id="NF041216">
    <property type="entry name" value="CU044_2847_fam"/>
    <property type="match status" value="1"/>
</dbReference>
<dbReference type="EMBL" id="JARJBC010000018">
    <property type="protein sequence ID" value="MDF3292552.1"/>
    <property type="molecule type" value="Genomic_DNA"/>
</dbReference>
<evidence type="ECO:0000313" key="2">
    <source>
        <dbReference type="EMBL" id="MDF3292552.1"/>
    </source>
</evidence>
<comment type="caution">
    <text evidence="2">The sequence shown here is derived from an EMBL/GenBank/DDBJ whole genome shotgun (WGS) entry which is preliminary data.</text>
</comment>
<proteinExistence type="predicted"/>
<dbReference type="RefSeq" id="WP_276095602.1">
    <property type="nucleotide sequence ID" value="NZ_JARJBC010000018.1"/>
</dbReference>
<evidence type="ECO:0000259" key="1">
    <source>
        <dbReference type="Pfam" id="PF19493"/>
    </source>
</evidence>
<sequence>MPQYAEIQLDPDTSVRLELAPVGVLQQPTAADDAGSDAADLPDGIAGSAPVGRAGAAVSALTSEALRFSLRPLGPLLQEVHDSVSAIKNPPQEISVEFGVQIGQDLKLGIVGARGHASLMVTASWQVGQDSE</sequence>
<evidence type="ECO:0000313" key="3">
    <source>
        <dbReference type="Proteomes" id="UP001216579"/>
    </source>
</evidence>
<organism evidence="2 3">
    <name type="scientific">Streptomyces silvisoli</name>
    <dbReference type="NCBI Taxonomy" id="3034235"/>
    <lineage>
        <taxon>Bacteria</taxon>
        <taxon>Bacillati</taxon>
        <taxon>Actinomycetota</taxon>
        <taxon>Actinomycetes</taxon>
        <taxon>Kitasatosporales</taxon>
        <taxon>Streptomycetaceae</taxon>
        <taxon>Streptomyces</taxon>
    </lineage>
</organism>
<dbReference type="Proteomes" id="UP001216579">
    <property type="component" value="Unassembled WGS sequence"/>
</dbReference>
<dbReference type="InterPro" id="IPR045794">
    <property type="entry name" value="Trypco1"/>
</dbReference>
<name>A0ABT5ZRW6_9ACTN</name>
<feature type="domain" description="Trypsin-co-occurring" evidence="1">
    <location>
        <begin position="41"/>
        <end position="126"/>
    </location>
</feature>
<accession>A0ABT5ZRW6</accession>